<dbReference type="EMBL" id="UOFH01000099">
    <property type="protein sequence ID" value="VAW59706.1"/>
    <property type="molecule type" value="Genomic_DNA"/>
</dbReference>
<keyword evidence="4" id="KW-0798">TonB box</keyword>
<dbReference type="GO" id="GO:0009279">
    <property type="term" value="C:cell outer membrane"/>
    <property type="evidence" value="ECO:0007669"/>
    <property type="project" value="UniProtKB-SubCell"/>
</dbReference>
<dbReference type="Pfam" id="PF00593">
    <property type="entry name" value="TonB_dep_Rec_b-barrel"/>
    <property type="match status" value="1"/>
</dbReference>
<dbReference type="AlphaFoldDB" id="A0A3B0XTM0"/>
<proteinExistence type="predicted"/>
<keyword evidence="3" id="KW-0812">Transmembrane</keyword>
<organism evidence="8">
    <name type="scientific">hydrothermal vent metagenome</name>
    <dbReference type="NCBI Taxonomy" id="652676"/>
    <lineage>
        <taxon>unclassified sequences</taxon>
        <taxon>metagenomes</taxon>
        <taxon>ecological metagenomes</taxon>
    </lineage>
</organism>
<evidence type="ECO:0000256" key="6">
    <source>
        <dbReference type="ARBA" id="ARBA00023237"/>
    </source>
</evidence>
<feature type="domain" description="TonB-dependent receptor-like beta-barrel" evidence="7">
    <location>
        <begin position="16"/>
        <end position="149"/>
    </location>
</feature>
<dbReference type="InterPro" id="IPR000531">
    <property type="entry name" value="Beta-barrel_TonB"/>
</dbReference>
<keyword evidence="2" id="KW-0813">Transport</keyword>
<dbReference type="Gene3D" id="2.40.170.20">
    <property type="entry name" value="TonB-dependent receptor, beta-barrel domain"/>
    <property type="match status" value="1"/>
</dbReference>
<evidence type="ECO:0000256" key="5">
    <source>
        <dbReference type="ARBA" id="ARBA00023136"/>
    </source>
</evidence>
<reference evidence="8" key="1">
    <citation type="submission" date="2018-06" db="EMBL/GenBank/DDBJ databases">
        <authorList>
            <person name="Zhirakovskaya E."/>
        </authorList>
    </citation>
    <scope>NUCLEOTIDE SEQUENCE</scope>
</reference>
<feature type="non-terminal residue" evidence="8">
    <location>
        <position position="1"/>
    </location>
</feature>
<name>A0A3B0XTM0_9ZZZZ</name>
<dbReference type="InterPro" id="IPR039426">
    <property type="entry name" value="TonB-dep_rcpt-like"/>
</dbReference>
<protein>
    <recommendedName>
        <fullName evidence="7">TonB-dependent receptor-like beta-barrel domain-containing protein</fullName>
    </recommendedName>
</protein>
<comment type="subcellular location">
    <subcellularLocation>
        <location evidence="1">Cell outer membrane</location>
        <topology evidence="1">Multi-pass membrane protein</topology>
    </subcellularLocation>
</comment>
<evidence type="ECO:0000256" key="2">
    <source>
        <dbReference type="ARBA" id="ARBA00022448"/>
    </source>
</evidence>
<evidence type="ECO:0000256" key="3">
    <source>
        <dbReference type="ARBA" id="ARBA00022692"/>
    </source>
</evidence>
<keyword evidence="6" id="KW-0998">Cell outer membrane</keyword>
<dbReference type="PROSITE" id="PS52016">
    <property type="entry name" value="TONB_DEPENDENT_REC_3"/>
    <property type="match status" value="1"/>
</dbReference>
<evidence type="ECO:0000256" key="1">
    <source>
        <dbReference type="ARBA" id="ARBA00004571"/>
    </source>
</evidence>
<dbReference type="SUPFAM" id="SSF56935">
    <property type="entry name" value="Porins"/>
    <property type="match status" value="1"/>
</dbReference>
<accession>A0A3B0XTM0</accession>
<evidence type="ECO:0000313" key="8">
    <source>
        <dbReference type="EMBL" id="VAW59706.1"/>
    </source>
</evidence>
<dbReference type="InterPro" id="IPR036942">
    <property type="entry name" value="Beta-barrel_TonB_sf"/>
</dbReference>
<evidence type="ECO:0000256" key="4">
    <source>
        <dbReference type="ARBA" id="ARBA00023077"/>
    </source>
</evidence>
<evidence type="ECO:0000259" key="7">
    <source>
        <dbReference type="Pfam" id="PF00593"/>
    </source>
</evidence>
<keyword evidence="5" id="KW-0472">Membrane</keyword>
<gene>
    <name evidence="8" type="ORF">MNBD_GAMMA08-281</name>
</gene>
<sequence length="206" mass="24019">NGGNEQFIYVQKTSVVDLEPEETISTEIAYHANLINYGLNIDIKWFHEKLDNLISEKLLFFDLTDLSNNGEVTLKGVELEAAYIINDNIYTKFGYGYLDSETNNFFEEMLYARHKGFISGVYSFEKNMTTSLTYYGSSTISTSPYNRIDWVTRKKFMYDKNKLSIEFKISNYGNNEDHKFIVSPIFSVDNKYDDSTHYFLSINYLL</sequence>